<evidence type="ECO:0008006" key="3">
    <source>
        <dbReference type="Google" id="ProtNLM"/>
    </source>
</evidence>
<dbReference type="RefSeq" id="XP_007715954.1">
    <property type="nucleotide sequence ID" value="XM_007717764.1"/>
</dbReference>
<proteinExistence type="predicted"/>
<keyword evidence="2" id="KW-1185">Reference proteome</keyword>
<dbReference type="AlphaFoldDB" id="W6XVI4"/>
<organism evidence="1 2">
    <name type="scientific">Cochliobolus carbonum (strain 26-R-13)</name>
    <name type="common">Maize leaf spot fungus</name>
    <name type="synonym">Bipolaris zeicola</name>
    <dbReference type="NCBI Taxonomy" id="930089"/>
    <lineage>
        <taxon>Eukaryota</taxon>
        <taxon>Fungi</taxon>
        <taxon>Dikarya</taxon>
        <taxon>Ascomycota</taxon>
        <taxon>Pezizomycotina</taxon>
        <taxon>Dothideomycetes</taxon>
        <taxon>Pleosporomycetidae</taxon>
        <taxon>Pleosporales</taxon>
        <taxon>Pleosporineae</taxon>
        <taxon>Pleosporaceae</taxon>
        <taxon>Bipolaris</taxon>
    </lineage>
</organism>
<dbReference type="Proteomes" id="UP000053841">
    <property type="component" value="Unassembled WGS sequence"/>
</dbReference>
<sequence>MDVNVDHPRPIVTIFSITQDCRHLLQRCARDEQLTGIHWAQNRLSDFNLWDAGVGASAKEQHSLETRLRDDDAATKFVISSLS</sequence>
<feature type="non-terminal residue" evidence="1">
    <location>
        <position position="83"/>
    </location>
</feature>
<evidence type="ECO:0000313" key="2">
    <source>
        <dbReference type="Proteomes" id="UP000053841"/>
    </source>
</evidence>
<name>W6XVI4_COCC2</name>
<accession>W6XVI4</accession>
<dbReference type="GeneID" id="19143265"/>
<dbReference type="KEGG" id="bze:COCCADRAFT_105743"/>
<reference evidence="1 2" key="1">
    <citation type="journal article" date="2013" name="PLoS Genet.">
        <title>Comparative genome structure, secondary metabolite, and effector coding capacity across Cochliobolus pathogens.</title>
        <authorList>
            <person name="Condon B.J."/>
            <person name="Leng Y."/>
            <person name="Wu D."/>
            <person name="Bushley K.E."/>
            <person name="Ohm R.A."/>
            <person name="Otillar R."/>
            <person name="Martin J."/>
            <person name="Schackwitz W."/>
            <person name="Grimwood J."/>
            <person name="MohdZainudin N."/>
            <person name="Xue C."/>
            <person name="Wang R."/>
            <person name="Manning V.A."/>
            <person name="Dhillon B."/>
            <person name="Tu Z.J."/>
            <person name="Steffenson B.J."/>
            <person name="Salamov A."/>
            <person name="Sun H."/>
            <person name="Lowry S."/>
            <person name="LaButti K."/>
            <person name="Han J."/>
            <person name="Copeland A."/>
            <person name="Lindquist E."/>
            <person name="Barry K."/>
            <person name="Schmutz J."/>
            <person name="Baker S.E."/>
            <person name="Ciuffetti L.M."/>
            <person name="Grigoriev I.V."/>
            <person name="Zhong S."/>
            <person name="Turgeon B.G."/>
        </authorList>
    </citation>
    <scope>NUCLEOTIDE SEQUENCE [LARGE SCALE GENOMIC DNA]</scope>
    <source>
        <strain evidence="1 2">26-R-13</strain>
    </source>
</reference>
<evidence type="ECO:0000313" key="1">
    <source>
        <dbReference type="EMBL" id="EUC29753.1"/>
    </source>
</evidence>
<dbReference type="OrthoDB" id="5365701at2759"/>
<dbReference type="EMBL" id="KI964731">
    <property type="protein sequence ID" value="EUC29753.1"/>
    <property type="molecule type" value="Genomic_DNA"/>
</dbReference>
<gene>
    <name evidence="1" type="ORF">COCCADRAFT_105743</name>
</gene>
<protein>
    <recommendedName>
        <fullName evidence="3">Prion-inhibition and propagation HeLo domain-containing protein</fullName>
    </recommendedName>
</protein>
<dbReference type="HOGENOM" id="CLU_2549059_0_0_1"/>